<sequence>MGHGSDISSLLAIHKPRVVVGEDGVGSITRREDALSSQPTTVNSIPGASRAKSVCNTPPNADYHWATPVTLDADIKSFTTSKDTIVAAPLKDVFESVINILCLVKEKMAEESSFVELARLCSRACHALQAVDGLAGFGEHIEGLRRCVSPA</sequence>
<dbReference type="EMBL" id="WIUZ02000003">
    <property type="protein sequence ID" value="KAF9789169.1"/>
    <property type="molecule type" value="Genomic_DNA"/>
</dbReference>
<organism evidence="1 2">
    <name type="scientific">Thelephora terrestris</name>
    <dbReference type="NCBI Taxonomy" id="56493"/>
    <lineage>
        <taxon>Eukaryota</taxon>
        <taxon>Fungi</taxon>
        <taxon>Dikarya</taxon>
        <taxon>Basidiomycota</taxon>
        <taxon>Agaricomycotina</taxon>
        <taxon>Agaricomycetes</taxon>
        <taxon>Thelephorales</taxon>
        <taxon>Thelephoraceae</taxon>
        <taxon>Thelephora</taxon>
    </lineage>
</organism>
<comment type="caution">
    <text evidence="1">The sequence shown here is derived from an EMBL/GenBank/DDBJ whole genome shotgun (WGS) entry which is preliminary data.</text>
</comment>
<gene>
    <name evidence="1" type="ORF">BJ322DRAFT_524672</name>
</gene>
<evidence type="ECO:0000313" key="2">
    <source>
        <dbReference type="Proteomes" id="UP000736335"/>
    </source>
</evidence>
<protein>
    <submittedName>
        <fullName evidence="1">Uncharacterized protein</fullName>
    </submittedName>
</protein>
<dbReference type="AlphaFoldDB" id="A0A9P6HKJ0"/>
<reference evidence="1" key="2">
    <citation type="submission" date="2020-11" db="EMBL/GenBank/DDBJ databases">
        <authorList>
            <consortium name="DOE Joint Genome Institute"/>
            <person name="Kuo A."/>
            <person name="Miyauchi S."/>
            <person name="Kiss E."/>
            <person name="Drula E."/>
            <person name="Kohler A."/>
            <person name="Sanchez-Garcia M."/>
            <person name="Andreopoulos B."/>
            <person name="Barry K.W."/>
            <person name="Bonito G."/>
            <person name="Buee M."/>
            <person name="Carver A."/>
            <person name="Chen C."/>
            <person name="Cichocki N."/>
            <person name="Clum A."/>
            <person name="Culley D."/>
            <person name="Crous P.W."/>
            <person name="Fauchery L."/>
            <person name="Girlanda M."/>
            <person name="Hayes R."/>
            <person name="Keri Z."/>
            <person name="Labutti K."/>
            <person name="Lipzen A."/>
            <person name="Lombard V."/>
            <person name="Magnuson J."/>
            <person name="Maillard F."/>
            <person name="Morin E."/>
            <person name="Murat C."/>
            <person name="Nolan M."/>
            <person name="Ohm R."/>
            <person name="Pangilinan J."/>
            <person name="Pereira M."/>
            <person name="Perotto S."/>
            <person name="Peter M."/>
            <person name="Riley R."/>
            <person name="Sitrit Y."/>
            <person name="Stielow B."/>
            <person name="Szollosi G."/>
            <person name="Zifcakova L."/>
            <person name="Stursova M."/>
            <person name="Spatafora J.W."/>
            <person name="Tedersoo L."/>
            <person name="Vaario L.-M."/>
            <person name="Yamada A."/>
            <person name="Yan M."/>
            <person name="Wang P."/>
            <person name="Xu J."/>
            <person name="Bruns T."/>
            <person name="Baldrian P."/>
            <person name="Vilgalys R."/>
            <person name="Henrissat B."/>
            <person name="Grigoriev I.V."/>
            <person name="Hibbett D."/>
            <person name="Nagy L.G."/>
            <person name="Martin F.M."/>
        </authorList>
    </citation>
    <scope>NUCLEOTIDE SEQUENCE</scope>
    <source>
        <strain evidence="1">UH-Tt-Lm1</strain>
    </source>
</reference>
<proteinExistence type="predicted"/>
<name>A0A9P6HKJ0_9AGAM</name>
<evidence type="ECO:0000313" key="1">
    <source>
        <dbReference type="EMBL" id="KAF9789169.1"/>
    </source>
</evidence>
<accession>A0A9P6HKJ0</accession>
<reference evidence="1" key="1">
    <citation type="journal article" date="2020" name="Nat. Commun.">
        <title>Large-scale genome sequencing of mycorrhizal fungi provides insights into the early evolution of symbiotic traits.</title>
        <authorList>
            <person name="Miyauchi S."/>
            <person name="Kiss E."/>
            <person name="Kuo A."/>
            <person name="Drula E."/>
            <person name="Kohler A."/>
            <person name="Sanchez-Garcia M."/>
            <person name="Morin E."/>
            <person name="Andreopoulos B."/>
            <person name="Barry K.W."/>
            <person name="Bonito G."/>
            <person name="Buee M."/>
            <person name="Carver A."/>
            <person name="Chen C."/>
            <person name="Cichocki N."/>
            <person name="Clum A."/>
            <person name="Culley D."/>
            <person name="Crous P.W."/>
            <person name="Fauchery L."/>
            <person name="Girlanda M."/>
            <person name="Hayes R.D."/>
            <person name="Keri Z."/>
            <person name="LaButti K."/>
            <person name="Lipzen A."/>
            <person name="Lombard V."/>
            <person name="Magnuson J."/>
            <person name="Maillard F."/>
            <person name="Murat C."/>
            <person name="Nolan M."/>
            <person name="Ohm R.A."/>
            <person name="Pangilinan J."/>
            <person name="Pereira M.F."/>
            <person name="Perotto S."/>
            <person name="Peter M."/>
            <person name="Pfister S."/>
            <person name="Riley R."/>
            <person name="Sitrit Y."/>
            <person name="Stielow J.B."/>
            <person name="Szollosi G."/>
            <person name="Zifcakova L."/>
            <person name="Stursova M."/>
            <person name="Spatafora J.W."/>
            <person name="Tedersoo L."/>
            <person name="Vaario L.M."/>
            <person name="Yamada A."/>
            <person name="Yan M."/>
            <person name="Wang P."/>
            <person name="Xu J."/>
            <person name="Bruns T."/>
            <person name="Baldrian P."/>
            <person name="Vilgalys R."/>
            <person name="Dunand C."/>
            <person name="Henrissat B."/>
            <person name="Grigoriev I.V."/>
            <person name="Hibbett D."/>
            <person name="Nagy L.G."/>
            <person name="Martin F.M."/>
        </authorList>
    </citation>
    <scope>NUCLEOTIDE SEQUENCE</scope>
    <source>
        <strain evidence="1">UH-Tt-Lm1</strain>
    </source>
</reference>
<keyword evidence="2" id="KW-1185">Reference proteome</keyword>
<dbReference type="Proteomes" id="UP000736335">
    <property type="component" value="Unassembled WGS sequence"/>
</dbReference>